<dbReference type="GeneID" id="102351021"/>
<comment type="function">
    <text evidence="1">Catalyzes the last step of tRNA splicing, the transfer of the splice junction 2'-phosphate from ligated tRNA to NAD to produce ADP-ribose 1''-2'' cyclic phosphate.</text>
</comment>
<dbReference type="EMBL" id="AFYH01015888">
    <property type="status" value="NOT_ANNOTATED_CDS"/>
    <property type="molecule type" value="Genomic_DNA"/>
</dbReference>
<dbReference type="OrthoDB" id="419694at2759"/>
<dbReference type="GO" id="GO:0000215">
    <property type="term" value="F:tRNA 2'-phosphotransferase activity"/>
    <property type="evidence" value="ECO:0007669"/>
    <property type="project" value="UniProtKB-EC"/>
</dbReference>
<dbReference type="Pfam" id="PF01885">
    <property type="entry name" value="PTS_2-RNA"/>
    <property type="match status" value="1"/>
</dbReference>
<evidence type="ECO:0000256" key="1">
    <source>
        <dbReference type="ARBA" id="ARBA00003343"/>
    </source>
</evidence>
<evidence type="ECO:0000256" key="2">
    <source>
        <dbReference type="ARBA" id="ARBA00009836"/>
    </source>
</evidence>
<reference evidence="8" key="2">
    <citation type="submission" date="2025-08" db="UniProtKB">
        <authorList>
            <consortium name="Ensembl"/>
        </authorList>
    </citation>
    <scope>IDENTIFICATION</scope>
</reference>
<dbReference type="KEGG" id="lcm:102351021"/>
<dbReference type="InterPro" id="IPR002745">
    <property type="entry name" value="Ptrans_KptA/Tpt1"/>
</dbReference>
<dbReference type="RefSeq" id="XP_005988908.1">
    <property type="nucleotide sequence ID" value="XM_005988846.3"/>
</dbReference>
<evidence type="ECO:0000256" key="6">
    <source>
        <dbReference type="ARBA" id="ARBA00047949"/>
    </source>
</evidence>
<dbReference type="eggNOG" id="KOG2278">
    <property type="taxonomic scope" value="Eukaryota"/>
</dbReference>
<sequence>MSQRECTGAQRGRGGGECRGGRSRNQRRHHHHHQDPDIRLSKALSYVLRHGASELGFQMGTDGFLYVDEILQHQRYRGYSEHDIHRVVETNDKQRFTLQTHPVDGRLQIRANQGHSIQVEDLELTPIEPGTDVPETAVHGTYLRHWESIRDLGLSRMSRRHIHLAPGLAGDGEVVSGMRRDCDLAIFIDIGQALVDGIKFFWSTNKVILTPGNEEGILLPKYFQKVLQLKPTRCLIPFEVGK</sequence>
<keyword evidence="4" id="KW-0808">Transferase</keyword>
<proteinExistence type="inferred from homology"/>
<organism evidence="8 9">
    <name type="scientific">Latimeria chalumnae</name>
    <name type="common">Coelacanth</name>
    <dbReference type="NCBI Taxonomy" id="7897"/>
    <lineage>
        <taxon>Eukaryota</taxon>
        <taxon>Metazoa</taxon>
        <taxon>Chordata</taxon>
        <taxon>Craniata</taxon>
        <taxon>Vertebrata</taxon>
        <taxon>Euteleostomi</taxon>
        <taxon>Coelacanthiformes</taxon>
        <taxon>Coelacanthidae</taxon>
        <taxon>Latimeria</taxon>
    </lineage>
</organism>
<feature type="region of interest" description="Disordered" evidence="7">
    <location>
        <begin position="1"/>
        <end position="38"/>
    </location>
</feature>
<dbReference type="GeneTree" id="ENSGT00390000002731"/>
<comment type="similarity">
    <text evidence="2">Belongs to the KptA/TPT1 family.</text>
</comment>
<dbReference type="FunCoup" id="H3BBG8">
    <property type="interactions" value="145"/>
</dbReference>
<dbReference type="AlphaFoldDB" id="H3BBG8"/>
<evidence type="ECO:0000313" key="9">
    <source>
        <dbReference type="Proteomes" id="UP000008672"/>
    </source>
</evidence>
<dbReference type="PANTHER" id="PTHR12684">
    <property type="entry name" value="PUTATIVE PHOSPHOTRANSFERASE"/>
    <property type="match status" value="1"/>
</dbReference>
<dbReference type="GO" id="GO:0006388">
    <property type="term" value="P:tRNA splicing, via endonucleolytic cleavage and ligation"/>
    <property type="evidence" value="ECO:0007669"/>
    <property type="project" value="TreeGrafter"/>
</dbReference>
<evidence type="ECO:0000256" key="4">
    <source>
        <dbReference type="ARBA" id="ARBA00022679"/>
    </source>
</evidence>
<dbReference type="Ensembl" id="ENSLACT00000019372.1">
    <property type="protein sequence ID" value="ENSLACP00000019239.1"/>
    <property type="gene ID" value="ENSLACG00000016922.1"/>
</dbReference>
<evidence type="ECO:0000256" key="7">
    <source>
        <dbReference type="SAM" id="MobiDB-lite"/>
    </source>
</evidence>
<comment type="catalytic activity">
    <reaction evidence="6">
        <text>2'-phospho-[ligated tRNA] + NAD(+) = mature tRNA + ADP-alpha-D-ribose 1'',2''-cyclic phosphate + nicotinamide</text>
        <dbReference type="Rhea" id="RHEA:23324"/>
        <dbReference type="Rhea" id="RHEA-COMP:11106"/>
        <dbReference type="Rhea" id="RHEA-COMP:11107"/>
        <dbReference type="ChEBI" id="CHEBI:17154"/>
        <dbReference type="ChEBI" id="CHEBI:57540"/>
        <dbReference type="ChEBI" id="CHEBI:76596"/>
        <dbReference type="ChEBI" id="CHEBI:82883"/>
        <dbReference type="ChEBI" id="CHEBI:85027"/>
        <dbReference type="EC" id="2.7.1.160"/>
    </reaction>
</comment>
<dbReference type="SUPFAM" id="SSF56399">
    <property type="entry name" value="ADP-ribosylation"/>
    <property type="match status" value="1"/>
</dbReference>
<dbReference type="InterPro" id="IPR042081">
    <property type="entry name" value="RNA_2'-PTrans_C"/>
</dbReference>
<dbReference type="PANTHER" id="PTHR12684:SF2">
    <property type="entry name" value="TRNA 2'-PHOSPHOTRANSFERASE 1"/>
    <property type="match status" value="1"/>
</dbReference>
<reference evidence="9" key="1">
    <citation type="submission" date="2011-08" db="EMBL/GenBank/DDBJ databases">
        <title>The draft genome of Latimeria chalumnae.</title>
        <authorList>
            <person name="Di Palma F."/>
            <person name="Alfoldi J."/>
            <person name="Johnson J."/>
            <person name="Berlin A."/>
            <person name="Gnerre S."/>
            <person name="Jaffe D."/>
            <person name="MacCallum I."/>
            <person name="Young S."/>
            <person name="Walker B.J."/>
            <person name="Lander E."/>
            <person name="Lindblad-Toh K."/>
        </authorList>
    </citation>
    <scope>NUCLEOTIDE SEQUENCE [LARGE SCALE GENOMIC DNA]</scope>
    <source>
        <strain evidence="9">Wild caught</strain>
    </source>
</reference>
<reference evidence="8" key="3">
    <citation type="submission" date="2025-09" db="UniProtKB">
        <authorList>
            <consortium name="Ensembl"/>
        </authorList>
    </citation>
    <scope>IDENTIFICATION</scope>
</reference>
<dbReference type="CTD" id="83707"/>
<dbReference type="STRING" id="7897.ENSLACP00000019239"/>
<name>H3BBG8_LATCH</name>
<keyword evidence="9" id="KW-1185">Reference proteome</keyword>
<dbReference type="EMBL" id="AFYH01015887">
    <property type="status" value="NOT_ANNOTATED_CDS"/>
    <property type="molecule type" value="Genomic_DNA"/>
</dbReference>
<dbReference type="EC" id="2.7.1.160" evidence="3"/>
<dbReference type="RefSeq" id="XP_005988909.1">
    <property type="nucleotide sequence ID" value="XM_005988847.3"/>
</dbReference>
<keyword evidence="5" id="KW-0520">NAD</keyword>
<dbReference type="Proteomes" id="UP000008672">
    <property type="component" value="Unassembled WGS sequence"/>
</dbReference>
<evidence type="ECO:0000256" key="5">
    <source>
        <dbReference type="ARBA" id="ARBA00023027"/>
    </source>
</evidence>
<dbReference type="OMA" id="RHGASQM"/>
<evidence type="ECO:0000256" key="3">
    <source>
        <dbReference type="ARBA" id="ARBA00012007"/>
    </source>
</evidence>
<dbReference type="HOGENOM" id="CLU_052998_1_1_1"/>
<protein>
    <recommendedName>
        <fullName evidence="3">2'-phosphotransferase</fullName>
        <ecNumber evidence="3">2.7.1.160</ecNumber>
    </recommendedName>
</protein>
<gene>
    <name evidence="8" type="primary">TRPT1</name>
</gene>
<dbReference type="InParanoid" id="H3BBG8"/>
<evidence type="ECO:0000313" key="8">
    <source>
        <dbReference type="Ensembl" id="ENSLACP00000019239.1"/>
    </source>
</evidence>
<dbReference type="Bgee" id="ENSLACG00000016922">
    <property type="expression patterns" value="Expressed in muscle tissue and 6 other cell types or tissues"/>
</dbReference>
<accession>H3BBG8</accession>
<dbReference type="Gene3D" id="1.10.10.970">
    <property type="entry name" value="RNA 2'-phosphotransferase, Tpt1/KptA family, N-terminal domain"/>
    <property type="match status" value="1"/>
</dbReference>
<dbReference type="Gene3D" id="3.20.170.30">
    <property type="match status" value="1"/>
</dbReference>
<dbReference type="InterPro" id="IPR042080">
    <property type="entry name" value="RNA_2'-PTrans_N"/>
</dbReference>
<feature type="compositionally biased region" description="Basic residues" evidence="7">
    <location>
        <begin position="21"/>
        <end position="33"/>
    </location>
</feature>